<dbReference type="EMBL" id="SVER01000022">
    <property type="protein sequence ID" value="MBE5920000.1"/>
    <property type="molecule type" value="Genomic_DNA"/>
</dbReference>
<keyword evidence="1" id="KW-0805">Transcription regulation</keyword>
<feature type="domain" description="HTH araC/xylS-type" evidence="4">
    <location>
        <begin position="1"/>
        <end position="53"/>
    </location>
</feature>
<name>A0A927U8J9_9FIRM</name>
<proteinExistence type="predicted"/>
<dbReference type="PROSITE" id="PS01124">
    <property type="entry name" value="HTH_ARAC_FAMILY_2"/>
    <property type="match status" value="1"/>
</dbReference>
<dbReference type="SUPFAM" id="SSF46689">
    <property type="entry name" value="Homeodomain-like"/>
    <property type="match status" value="1"/>
</dbReference>
<evidence type="ECO:0000256" key="1">
    <source>
        <dbReference type="ARBA" id="ARBA00023015"/>
    </source>
</evidence>
<dbReference type="InterPro" id="IPR020449">
    <property type="entry name" value="Tscrpt_reg_AraC-type_HTH"/>
</dbReference>
<dbReference type="InterPro" id="IPR018060">
    <property type="entry name" value="HTH_AraC"/>
</dbReference>
<keyword evidence="3" id="KW-0804">Transcription</keyword>
<dbReference type="PRINTS" id="PR00032">
    <property type="entry name" value="HTHARAC"/>
</dbReference>
<organism evidence="5 6">
    <name type="scientific">Pseudobutyrivibrio ruminis</name>
    <dbReference type="NCBI Taxonomy" id="46206"/>
    <lineage>
        <taxon>Bacteria</taxon>
        <taxon>Bacillati</taxon>
        <taxon>Bacillota</taxon>
        <taxon>Clostridia</taxon>
        <taxon>Lachnospirales</taxon>
        <taxon>Lachnospiraceae</taxon>
        <taxon>Pseudobutyrivibrio</taxon>
    </lineage>
</organism>
<reference evidence="5" key="1">
    <citation type="submission" date="2019-04" db="EMBL/GenBank/DDBJ databases">
        <title>Evolution of Biomass-Degrading Anaerobic Consortia Revealed by Metagenomics.</title>
        <authorList>
            <person name="Peng X."/>
        </authorList>
    </citation>
    <scope>NUCLEOTIDE SEQUENCE</scope>
    <source>
        <strain evidence="5">SIG311</strain>
    </source>
</reference>
<gene>
    <name evidence="5" type="ORF">E7272_09170</name>
</gene>
<dbReference type="PANTHER" id="PTHR43280">
    <property type="entry name" value="ARAC-FAMILY TRANSCRIPTIONAL REGULATOR"/>
    <property type="match status" value="1"/>
</dbReference>
<evidence type="ECO:0000256" key="3">
    <source>
        <dbReference type="ARBA" id="ARBA00023163"/>
    </source>
</evidence>
<evidence type="ECO:0000256" key="2">
    <source>
        <dbReference type="ARBA" id="ARBA00023125"/>
    </source>
</evidence>
<keyword evidence="2" id="KW-0238">DNA-binding</keyword>
<dbReference type="GO" id="GO:0003700">
    <property type="term" value="F:DNA-binding transcription factor activity"/>
    <property type="evidence" value="ECO:0007669"/>
    <property type="project" value="InterPro"/>
</dbReference>
<dbReference type="Proteomes" id="UP000766246">
    <property type="component" value="Unassembled WGS sequence"/>
</dbReference>
<dbReference type="PANTHER" id="PTHR43280:SF2">
    <property type="entry name" value="HTH-TYPE TRANSCRIPTIONAL REGULATOR EXSA"/>
    <property type="match status" value="1"/>
</dbReference>
<dbReference type="Pfam" id="PF12833">
    <property type="entry name" value="HTH_18"/>
    <property type="match status" value="1"/>
</dbReference>
<dbReference type="GO" id="GO:0043565">
    <property type="term" value="F:sequence-specific DNA binding"/>
    <property type="evidence" value="ECO:0007669"/>
    <property type="project" value="InterPro"/>
</dbReference>
<dbReference type="AlphaFoldDB" id="A0A927U8J9"/>
<protein>
    <submittedName>
        <fullName evidence="5">Helix-turn-helix domain-containing protein</fullName>
    </submittedName>
</protein>
<evidence type="ECO:0000313" key="5">
    <source>
        <dbReference type="EMBL" id="MBE5920000.1"/>
    </source>
</evidence>
<dbReference type="InterPro" id="IPR009057">
    <property type="entry name" value="Homeodomain-like_sf"/>
</dbReference>
<comment type="caution">
    <text evidence="5">The sequence shown here is derived from an EMBL/GenBank/DDBJ whole genome shotgun (WGS) entry which is preliminary data.</text>
</comment>
<evidence type="ECO:0000259" key="4">
    <source>
        <dbReference type="PROSITE" id="PS01124"/>
    </source>
</evidence>
<evidence type="ECO:0000313" key="6">
    <source>
        <dbReference type="Proteomes" id="UP000766246"/>
    </source>
</evidence>
<dbReference type="Gene3D" id="1.10.10.60">
    <property type="entry name" value="Homeodomain-like"/>
    <property type="match status" value="1"/>
</dbReference>
<accession>A0A927U8J9</accession>
<sequence>MKKERLKKASALLTETRLPISDIAVNCGFSNQGRFAKIFKEEYGSFPLEYRRKSS</sequence>